<feature type="domain" description="DUF3279" evidence="1">
    <location>
        <begin position="93"/>
        <end position="127"/>
    </location>
</feature>
<evidence type="ECO:0000259" key="2">
    <source>
        <dbReference type="Pfam" id="PF25165"/>
    </source>
</evidence>
<evidence type="ECO:0000313" key="6">
    <source>
        <dbReference type="Proteomes" id="UP000373449"/>
    </source>
</evidence>
<dbReference type="OrthoDB" id="6423493at2"/>
<evidence type="ECO:0000259" key="1">
    <source>
        <dbReference type="Pfam" id="PF11682"/>
    </source>
</evidence>
<gene>
    <name evidence="3" type="ORF">CRN84_06615</name>
    <name evidence="4" type="ORF">NCTC12282_02088</name>
</gene>
<dbReference type="EMBL" id="PDDX01000001">
    <property type="protein sequence ID" value="PHI29010.1"/>
    <property type="molecule type" value="Genomic_DNA"/>
</dbReference>
<keyword evidence="5" id="KW-1185">Reference proteome</keyword>
<dbReference type="EMBL" id="CAADJA010000002">
    <property type="protein sequence ID" value="VFS47153.1"/>
    <property type="molecule type" value="Genomic_DNA"/>
</dbReference>
<name>A0A2C6BY09_9GAMM</name>
<dbReference type="AlphaFoldDB" id="A0A2C6BY09"/>
<dbReference type="Proteomes" id="UP000373449">
    <property type="component" value="Unassembled WGS sequence"/>
</dbReference>
<organism evidence="3 5">
    <name type="scientific">Budvicia aquatica</name>
    <dbReference type="NCBI Taxonomy" id="82979"/>
    <lineage>
        <taxon>Bacteria</taxon>
        <taxon>Pseudomonadati</taxon>
        <taxon>Pseudomonadota</taxon>
        <taxon>Gammaproteobacteria</taxon>
        <taxon>Enterobacterales</taxon>
        <taxon>Budviciaceae</taxon>
        <taxon>Budvicia</taxon>
    </lineage>
</organism>
<feature type="domain" description="DUF7828" evidence="2">
    <location>
        <begin position="3"/>
        <end position="87"/>
    </location>
</feature>
<evidence type="ECO:0000313" key="3">
    <source>
        <dbReference type="EMBL" id="PHI29010.1"/>
    </source>
</evidence>
<dbReference type="Proteomes" id="UP000224974">
    <property type="component" value="Unassembled WGS sequence"/>
</dbReference>
<reference evidence="4 6" key="3">
    <citation type="submission" date="2019-03" db="EMBL/GenBank/DDBJ databases">
        <authorList>
            <consortium name="Pathogen Informatics"/>
        </authorList>
    </citation>
    <scope>NUCLEOTIDE SEQUENCE [LARGE SCALE GENOMIC DNA]</scope>
    <source>
        <strain evidence="4 6">NCTC12282</strain>
    </source>
</reference>
<dbReference type="RefSeq" id="WP_099044087.1">
    <property type="nucleotide sequence ID" value="NZ_CAADJA010000002.1"/>
</dbReference>
<protein>
    <submittedName>
        <fullName evidence="4">Competence protein</fullName>
    </submittedName>
</protein>
<reference evidence="3" key="1">
    <citation type="submission" date="2017-09" db="EMBL/GenBank/DDBJ databases">
        <title>FDA dAtabase for Regulatory Grade micrObial Sequences (FDA-ARGOS): Supporting development and validation of Infectious Disease Dx tests.</title>
        <authorList>
            <person name="Minogue T."/>
            <person name="Wolcott M."/>
            <person name="Wasieloski L."/>
            <person name="Aguilar W."/>
            <person name="Moore D."/>
            <person name="Tallon L.J."/>
            <person name="Sadzewicz L."/>
            <person name="Ott S."/>
            <person name="Zhao X."/>
            <person name="Nagaraj S."/>
            <person name="Vavikolanu K."/>
            <person name="Aluvathingal J."/>
            <person name="Nadendla S."/>
            <person name="Sichtig H."/>
        </authorList>
    </citation>
    <scope>NUCLEOTIDE SEQUENCE</scope>
    <source>
        <strain evidence="3">FDAARGOS_387</strain>
    </source>
</reference>
<dbReference type="Pfam" id="PF11682">
    <property type="entry name" value="Zn_ribbon_11"/>
    <property type="match status" value="1"/>
</dbReference>
<reference evidence="5" key="2">
    <citation type="submission" date="2017-09" db="EMBL/GenBank/DDBJ databases">
        <title>FDA dAtabase for Regulatory Grade micrObial Sequences (FDA-ARGOS): Supporting development and validation of Infectious Disease Dx tests.</title>
        <authorList>
            <person name="Minogue T."/>
            <person name="Wolcott M."/>
            <person name="Wasieloski L."/>
            <person name="Aguilar W."/>
            <person name="Moore D."/>
            <person name="Tallon L."/>
            <person name="Sadzewicz L."/>
            <person name="Ott S."/>
            <person name="Zhao X."/>
            <person name="Nagaraj S."/>
            <person name="Vavikolanu K."/>
            <person name="Aluvathingal J."/>
            <person name="Nadendla S."/>
            <person name="Sichtig H."/>
        </authorList>
    </citation>
    <scope>NUCLEOTIDE SEQUENCE [LARGE SCALE GENOMIC DNA]</scope>
    <source>
        <strain evidence="5">FDAARGOS_387</strain>
    </source>
</reference>
<evidence type="ECO:0000313" key="4">
    <source>
        <dbReference type="EMBL" id="VFS47153.1"/>
    </source>
</evidence>
<dbReference type="InterPro" id="IPR021696">
    <property type="entry name" value="DUF3279"/>
</dbReference>
<dbReference type="STRING" id="1111728.GCA_000427805_04789"/>
<sequence length="129" mass="14846">MRMLKVFIAYDVNDKIISAKQHQSNSQQSYFCLSCDSPLIWRNNALNEPWFSHELSGAPIEQLRGCTYYDPEVKSNERLAKLRNMAQTLAPVVSTRQWHCSWCGQTHTGVKHCPQCHTDIYCQPIQSDA</sequence>
<evidence type="ECO:0000313" key="5">
    <source>
        <dbReference type="Proteomes" id="UP000224974"/>
    </source>
</evidence>
<accession>A0A2C6BY09</accession>
<dbReference type="Pfam" id="PF25165">
    <property type="entry name" value="DUF7828"/>
    <property type="match status" value="1"/>
</dbReference>
<proteinExistence type="predicted"/>
<dbReference type="InterPro" id="IPR057150">
    <property type="entry name" value="DUF7828"/>
</dbReference>